<dbReference type="Proteomes" id="UP001281147">
    <property type="component" value="Unassembled WGS sequence"/>
</dbReference>
<accession>A0ACC3MPR2</accession>
<dbReference type="EMBL" id="JAUTXU010000180">
    <property type="protein sequence ID" value="KAK3700783.1"/>
    <property type="molecule type" value="Genomic_DNA"/>
</dbReference>
<proteinExistence type="predicted"/>
<reference evidence="1" key="1">
    <citation type="submission" date="2023-07" db="EMBL/GenBank/DDBJ databases">
        <title>Black Yeasts Isolated from many extreme environments.</title>
        <authorList>
            <person name="Coleine C."/>
            <person name="Stajich J.E."/>
            <person name="Selbmann L."/>
        </authorList>
    </citation>
    <scope>NUCLEOTIDE SEQUENCE</scope>
    <source>
        <strain evidence="1">CCFEE 5714</strain>
    </source>
</reference>
<protein>
    <submittedName>
        <fullName evidence="1">Uncharacterized protein</fullName>
    </submittedName>
</protein>
<comment type="caution">
    <text evidence="1">The sequence shown here is derived from an EMBL/GenBank/DDBJ whole genome shotgun (WGS) entry which is preliminary data.</text>
</comment>
<name>A0ACC3MPR2_9PEZI</name>
<evidence type="ECO:0000313" key="2">
    <source>
        <dbReference type="Proteomes" id="UP001281147"/>
    </source>
</evidence>
<evidence type="ECO:0000313" key="1">
    <source>
        <dbReference type="EMBL" id="KAK3700783.1"/>
    </source>
</evidence>
<gene>
    <name evidence="1" type="ORF">LTR37_015755</name>
</gene>
<organism evidence="1 2">
    <name type="scientific">Vermiconidia calcicola</name>
    <dbReference type="NCBI Taxonomy" id="1690605"/>
    <lineage>
        <taxon>Eukaryota</taxon>
        <taxon>Fungi</taxon>
        <taxon>Dikarya</taxon>
        <taxon>Ascomycota</taxon>
        <taxon>Pezizomycotina</taxon>
        <taxon>Dothideomycetes</taxon>
        <taxon>Dothideomycetidae</taxon>
        <taxon>Mycosphaerellales</taxon>
        <taxon>Extremaceae</taxon>
        <taxon>Vermiconidia</taxon>
    </lineage>
</organism>
<sequence>MTTKYLPESAILAPRDPSITDDNEWPIFRLSDATVHLRNTFEHASLLSASEQHPLTVTGKLKLVPDIDEDEDEDDADYDDLRCALLRRTKQGTVPIEVHDVRTFSYSDTGELWAAGASGWFTIRPSKAYKSVYDQMIESVNTFYFVADAYKTPRRKGKGKQAIGLPDYTTQELFEKYAAEEMEVGNGAQEAAQKIYQNREFLLAEMIAGKQDIVWGKNPLYVHLMRKFSKDYARIKERLVNGLAMREGRHSAAQPQPHARQPSLDTTSTTSSKRGRGRPRKYPPTDAISIGSSSVASSALKDASRKKAPRAAGIMTKQISQKPTRRHEAISTSITATPEIQESQPDPGPSTPESDAESNPRPPKSSLRLKPTKPSKGPPKSNKRPPPDEEADDPAPRSSPAPAGKRKREDPPTDARHAPKRRHSKHEVDEGIDMPTSPSSTSEEVAQDDQAVGGAATTESASLPLRLNHVPDPLQQDTWLCALDGCTHKVYSASLPASQKLIREHYKLHAYDDDERVRMVRKLQAPSLPTGRLMKKVKDVARGEGLVGMVGSRVAGSRFPQPVNQKY</sequence>
<keyword evidence="2" id="KW-1185">Reference proteome</keyword>